<dbReference type="EMBL" id="REFV01000002">
    <property type="protein sequence ID" value="RMB63530.1"/>
    <property type="molecule type" value="Genomic_DNA"/>
</dbReference>
<dbReference type="Pfam" id="PF05834">
    <property type="entry name" value="Lycopene_cycl"/>
    <property type="match status" value="1"/>
</dbReference>
<dbReference type="InterPro" id="IPR036188">
    <property type="entry name" value="FAD/NAD-bd_sf"/>
</dbReference>
<evidence type="ECO:0000313" key="1">
    <source>
        <dbReference type="EMBL" id="RMB63530.1"/>
    </source>
</evidence>
<accession>A0A3M0GFM1</accession>
<dbReference type="OrthoDB" id="24355at2"/>
<name>A0A3M0GFM1_9FLAO</name>
<reference evidence="1 2" key="1">
    <citation type="submission" date="2018-10" db="EMBL/GenBank/DDBJ databases">
        <title>Dokdonia luteus sp. nov., isolated from sea water.</title>
        <authorList>
            <person name="Zhou L.Y."/>
            <person name="Du Z.J."/>
        </authorList>
    </citation>
    <scope>NUCLEOTIDE SEQUENCE [LARGE SCALE GENOMIC DNA]</scope>
    <source>
        <strain evidence="1 2">SH27</strain>
    </source>
</reference>
<dbReference type="Proteomes" id="UP000281985">
    <property type="component" value="Unassembled WGS sequence"/>
</dbReference>
<comment type="caution">
    <text evidence="1">The sequence shown here is derived from an EMBL/GenBank/DDBJ whole genome shotgun (WGS) entry which is preliminary data.</text>
</comment>
<sequence length="382" mass="44239">MQKHYDYIILGAGLSGYTMALRMARDAFFGNKSIAIIDADFNKGNDRTWCFWETEPDIFEEVVSYRWSKILVQNDTKATPIEIAPYLYKKIEGKDFYAFAKAELSQHSNITFIEAKVEDYQENGNEVKIQTSEGSLTAGKVLNSIYKPEILEQQNQKVVLQQHFVGWFIRTETPVFYPNVASYMDFNIPQNGNCRFMYVLPTSNKEALLEYTLFSKDLLPKAEYEEAIKSYLKNLGVSTYEITAREQGSIPMTTYDFTQHNTDNVLHIGTAGGWTKASTGYTFKHTVKKSKKLIEFLKSAKPFTVYSLKNRWTFYDAVLLEVLDKHNEKGAEIFTRMFKDGKANHIFRFLDEDSSYWDEFKVIWSAPKVIFIKAALRVLFRK</sequence>
<dbReference type="AlphaFoldDB" id="A0A3M0GFM1"/>
<dbReference type="Gene3D" id="3.50.50.60">
    <property type="entry name" value="FAD/NAD(P)-binding domain"/>
    <property type="match status" value="1"/>
</dbReference>
<proteinExistence type="predicted"/>
<gene>
    <name evidence="1" type="ORF">EAX61_02485</name>
</gene>
<evidence type="ECO:0000313" key="2">
    <source>
        <dbReference type="Proteomes" id="UP000281985"/>
    </source>
</evidence>
<protein>
    <submittedName>
        <fullName evidence="1">Lycopene cyclase</fullName>
    </submittedName>
</protein>
<dbReference type="SUPFAM" id="SSF51905">
    <property type="entry name" value="FAD/NAD(P)-binding domain"/>
    <property type="match status" value="1"/>
</dbReference>
<keyword evidence="2" id="KW-1185">Reference proteome</keyword>
<organism evidence="1 2">
    <name type="scientific">Dokdonia sinensis</name>
    <dbReference type="NCBI Taxonomy" id="2479847"/>
    <lineage>
        <taxon>Bacteria</taxon>
        <taxon>Pseudomonadati</taxon>
        <taxon>Bacteroidota</taxon>
        <taxon>Flavobacteriia</taxon>
        <taxon>Flavobacteriales</taxon>
        <taxon>Flavobacteriaceae</taxon>
        <taxon>Dokdonia</taxon>
    </lineage>
</organism>